<organism evidence="1 2">
    <name type="scientific">Treponema phagedenis</name>
    <dbReference type="NCBI Taxonomy" id="162"/>
    <lineage>
        <taxon>Bacteria</taxon>
        <taxon>Pseudomonadati</taxon>
        <taxon>Spirochaetota</taxon>
        <taxon>Spirochaetia</taxon>
        <taxon>Spirochaetales</taxon>
        <taxon>Treponemataceae</taxon>
        <taxon>Treponema</taxon>
    </lineage>
</organism>
<dbReference type="Proteomes" id="UP000042527">
    <property type="component" value="Unassembled WGS sequence"/>
</dbReference>
<dbReference type="RefSeq" id="WP_148879327.1">
    <property type="nucleotide sequence ID" value="NZ_CDNC01000022.1"/>
</dbReference>
<reference evidence="2" key="1">
    <citation type="submission" date="2015-01" db="EMBL/GenBank/DDBJ databases">
        <authorList>
            <person name="Manzoor Shahid"/>
            <person name="Zubair Saima"/>
        </authorList>
    </citation>
    <scope>NUCLEOTIDE SEQUENCE [LARGE SCALE GENOMIC DNA]</scope>
    <source>
        <strain evidence="2">V1</strain>
    </source>
</reference>
<evidence type="ECO:0000313" key="1">
    <source>
        <dbReference type="EMBL" id="CEM62094.1"/>
    </source>
</evidence>
<evidence type="ECO:0000313" key="2">
    <source>
        <dbReference type="Proteomes" id="UP000042527"/>
    </source>
</evidence>
<proteinExistence type="predicted"/>
<name>A0A0B7GTY1_TREPH</name>
<protein>
    <submittedName>
        <fullName evidence="1">Uncharacterized protein</fullName>
    </submittedName>
</protein>
<dbReference type="AlphaFoldDB" id="A0A0B7GTY1"/>
<dbReference type="EMBL" id="CDNC01000022">
    <property type="protein sequence ID" value="CEM62094.1"/>
    <property type="molecule type" value="Genomic_DNA"/>
</dbReference>
<gene>
    <name evidence="1" type="ORF">TPHV1_290011</name>
</gene>
<sequence>MVKIKKLFVLLFVILGFGLYAEEIITAKEKTNILDISVKNVDVFIQGDDGDSIRCYTKLEKSSKLSIVEVQDRLRIRDIYPAKGLLHILVPKKLLLASAQIRVTNASLKIESVQAVWTLLMVNEGNAEIKDCVFKTSTLTQAEGTLHYDAKILRSSVICMNSVKAAIQYIGTPENYRLTYGQGNSDFTINGAAVKNAQGIFGAENAKKGLIISAGSSSVKVEFKAKSEE</sequence>
<keyword evidence="2" id="KW-1185">Reference proteome</keyword>
<accession>A0A0B7GTY1</accession>